<evidence type="ECO:0000313" key="2">
    <source>
        <dbReference type="Proteomes" id="UP000283479"/>
    </source>
</evidence>
<dbReference type="AlphaFoldDB" id="A0A3S3ZJ88"/>
<dbReference type="Proteomes" id="UP000283479">
    <property type="component" value="Unassembled WGS sequence"/>
</dbReference>
<reference evidence="1 2" key="1">
    <citation type="submission" date="2018-11" db="EMBL/GenBank/DDBJ databases">
        <title>Rhodococcus spongicola sp. nov. and Rhodococcus xishaensis sp. nov. from marine sponges.</title>
        <authorList>
            <person name="Li L."/>
            <person name="Lin H.W."/>
        </authorList>
    </citation>
    <scope>NUCLEOTIDE SEQUENCE [LARGE SCALE GENOMIC DNA]</scope>
    <source>
        <strain evidence="1 2">LHW51113</strain>
    </source>
</reference>
<sequence length="61" mass="6591">MHETAYIDLPVRHLSQGVGGVGINVFVECTLRYETQGVSTTERLGAVTARADQTRPSPAFS</sequence>
<accession>A0A3S3ZJ88</accession>
<gene>
    <name evidence="1" type="ORF">EGT50_11030</name>
</gene>
<comment type="caution">
    <text evidence="1">The sequence shown here is derived from an EMBL/GenBank/DDBJ whole genome shotgun (WGS) entry which is preliminary data.</text>
</comment>
<name>A0A3S3ZJ88_9NOCA</name>
<proteinExistence type="predicted"/>
<keyword evidence="2" id="KW-1185">Reference proteome</keyword>
<dbReference type="EMBL" id="RKLO01000004">
    <property type="protein sequence ID" value="RVW01973.1"/>
    <property type="molecule type" value="Genomic_DNA"/>
</dbReference>
<evidence type="ECO:0000313" key="1">
    <source>
        <dbReference type="EMBL" id="RVW01973.1"/>
    </source>
</evidence>
<organism evidence="1 2">
    <name type="scientific">Rhodococcus xishaensis</name>
    <dbReference type="NCBI Taxonomy" id="2487364"/>
    <lineage>
        <taxon>Bacteria</taxon>
        <taxon>Bacillati</taxon>
        <taxon>Actinomycetota</taxon>
        <taxon>Actinomycetes</taxon>
        <taxon>Mycobacteriales</taxon>
        <taxon>Nocardiaceae</taxon>
        <taxon>Rhodococcus</taxon>
    </lineage>
</organism>
<dbReference type="RefSeq" id="WP_127954353.1">
    <property type="nucleotide sequence ID" value="NZ_RKLO01000004.1"/>
</dbReference>
<protein>
    <submittedName>
        <fullName evidence="1">Uncharacterized protein</fullName>
    </submittedName>
</protein>